<evidence type="ECO:0000256" key="20">
    <source>
        <dbReference type="SAM" id="MobiDB-lite"/>
    </source>
</evidence>
<evidence type="ECO:0000256" key="13">
    <source>
        <dbReference type="ARBA" id="ARBA00023136"/>
    </source>
</evidence>
<evidence type="ECO:0000313" key="23">
    <source>
        <dbReference type="EMBL" id="OQV18571.1"/>
    </source>
</evidence>
<accession>A0A1W0WTP7</accession>
<keyword evidence="10 16" id="KW-0460">Magnesium</keyword>
<comment type="catalytic activity">
    <reaction evidence="1 16">
        <text>ATP = 3',5'-cyclic AMP + diphosphate</text>
        <dbReference type="Rhea" id="RHEA:15389"/>
        <dbReference type="ChEBI" id="CHEBI:30616"/>
        <dbReference type="ChEBI" id="CHEBI:33019"/>
        <dbReference type="ChEBI" id="CHEBI:58165"/>
        <dbReference type="EC" id="4.6.1.1"/>
    </reaction>
</comment>
<dbReference type="Pfam" id="PF06327">
    <property type="entry name" value="Adcy_cons_dom"/>
    <property type="match status" value="1"/>
</dbReference>
<dbReference type="GO" id="GO:0007189">
    <property type="term" value="P:adenylate cyclase-activating G protein-coupled receptor signaling pathway"/>
    <property type="evidence" value="ECO:0007669"/>
    <property type="project" value="TreeGrafter"/>
</dbReference>
<dbReference type="GO" id="GO:0004016">
    <property type="term" value="F:adenylate cyclase activity"/>
    <property type="evidence" value="ECO:0007669"/>
    <property type="project" value="UniProtKB-EC"/>
</dbReference>
<evidence type="ECO:0000256" key="3">
    <source>
        <dbReference type="ARBA" id="ARBA00004141"/>
    </source>
</evidence>
<feature type="domain" description="Guanylate cyclase" evidence="22">
    <location>
        <begin position="809"/>
        <end position="948"/>
    </location>
</feature>
<feature type="binding site" evidence="17">
    <location>
        <position position="982"/>
    </location>
    <ligand>
        <name>ATP</name>
        <dbReference type="ChEBI" id="CHEBI:30616"/>
    </ligand>
</feature>
<feature type="binding site" evidence="18">
    <location>
        <position position="260"/>
    </location>
    <ligand>
        <name>Mg(2+)</name>
        <dbReference type="ChEBI" id="CHEBI:18420"/>
        <label>1</label>
        <note>catalytic</note>
    </ligand>
</feature>
<evidence type="ECO:0000313" key="24">
    <source>
        <dbReference type="Proteomes" id="UP000192578"/>
    </source>
</evidence>
<evidence type="ECO:0000256" key="19">
    <source>
        <dbReference type="RuleBase" id="RU000405"/>
    </source>
</evidence>
<evidence type="ECO:0000256" key="6">
    <source>
        <dbReference type="ARBA" id="ARBA00022723"/>
    </source>
</evidence>
<sequence>MPVSFSHSRKFKNRKLERLYQKYVLRLNQGRTATLLAIFLVLLTLLVALHYAGGRRTLTTGVGCGVLFLSFAGFQLMVERKFFNQRWLAVLSYLVLLKMLIIQTIYMFESYPIGPSTGLTANLLIFFGCHLAGIFTHFSTEVTQRQAFLETRQCIESRLQSQRENEQQERLLLSVLPRHVAMEMKADIAGKPRDANSQFHKIYIQRHENVSILFADICGFTVLSSQCNADELVRLLNELFGRFDRLAEENNCLRIKLLGDCYYCVSGLPDPRPDHAQCCVEMGLDMIEAIKLVRDVTGVDGLDMRVGIHSGRVHCGVLGLRKWQYDVWSNDVTVGSNMEQSGSPGRIHVSGTTLSCLNGEYEVIESDGGKTNKYLLENHIKTYFVTSGSRRDPMPRRQLSQRRTNSKNRASFRNRMRGDGDSNGPGTGRSGGAAIRNKLGLTELSEKEVVKNPEDDIHDYLSKAIDARSLDRLRTEHCKKLTLTFRDPKAEKKYSGTRDKRFRSYAIGATLLGFVVSGLHLLLTLSESYRYVGAYLTGLLFLPFILIYISAEKWMCLPKPIRRVSAVVWNNRLVGQTVALFMVAVIFFLSSLGWTSDEFGGVMSATSGLNCNASQLIPTTTTKSVIIFDLDKRFYSPVRGSDSRCINLDRYSRPIYIFLCVLLAMLSCSVFNLLNTTVKFCTVAGIMLITVIGLFVSPMGNALDVRDAAVDYCANHCAADLTATKWHVIAVFALFVILITAHGHRIESMLRLDFLWKMQANDEKDEMEKLQAYNKTLVLNILPAHVADHFLHIERRNEDLYSELCEDACIMFAKITNFSEFYVELEANNEGVECLRLLNEILADFDEMLSEDRFNTIEKIKTIGECYMAASGLTAATADHVQFRHVAQLADYAMAIREQLITVNEHSYNSFTLRIGLSMGPVVAGVIGAKKPQYDIWGNSVNISSRMESTGVPDKIQVTEEVFKVLEPLGYTFQARGSVQVKGKGLMTTYFLTGKSD</sequence>
<feature type="binding site" evidence="18">
    <location>
        <position position="217"/>
    </location>
    <ligand>
        <name>Mg(2+)</name>
        <dbReference type="ChEBI" id="CHEBI:18420"/>
        <label>2</label>
        <note>catalytic</note>
    </ligand>
</feature>
<keyword evidence="8 16" id="KW-0547">Nucleotide-binding</keyword>
<dbReference type="GO" id="GO:0006171">
    <property type="term" value="P:cAMP biosynthetic process"/>
    <property type="evidence" value="ECO:0007669"/>
    <property type="project" value="UniProtKB-KW"/>
</dbReference>
<dbReference type="GO" id="GO:0035556">
    <property type="term" value="P:intracellular signal transduction"/>
    <property type="evidence" value="ECO:0007669"/>
    <property type="project" value="InterPro"/>
</dbReference>
<evidence type="ECO:0000256" key="4">
    <source>
        <dbReference type="ARBA" id="ARBA00012201"/>
    </source>
</evidence>
<feature type="transmembrane region" description="Helical" evidence="21">
    <location>
        <begin position="90"/>
        <end position="108"/>
    </location>
</feature>
<feature type="binding site" evidence="18">
    <location>
        <position position="216"/>
    </location>
    <ligand>
        <name>Mg(2+)</name>
        <dbReference type="ChEBI" id="CHEBI:18420"/>
        <label>1</label>
        <note>catalytic</note>
    </ligand>
</feature>
<dbReference type="SUPFAM" id="SSF55073">
    <property type="entry name" value="Nucleotide cyclase"/>
    <property type="match status" value="2"/>
</dbReference>
<feature type="transmembrane region" description="Helical" evidence="21">
    <location>
        <begin position="723"/>
        <end position="741"/>
    </location>
</feature>
<evidence type="ECO:0000256" key="1">
    <source>
        <dbReference type="ARBA" id="ARBA00001593"/>
    </source>
</evidence>
<dbReference type="OrthoDB" id="10261550at2759"/>
<dbReference type="InterPro" id="IPR018297">
    <property type="entry name" value="A/G_cyclase_CS"/>
</dbReference>
<keyword evidence="5 21" id="KW-0812">Transmembrane</keyword>
<dbReference type="Proteomes" id="UP000192578">
    <property type="component" value="Unassembled WGS sequence"/>
</dbReference>
<evidence type="ECO:0000256" key="14">
    <source>
        <dbReference type="ARBA" id="ARBA00023180"/>
    </source>
</evidence>
<evidence type="ECO:0000256" key="8">
    <source>
        <dbReference type="ARBA" id="ARBA00022741"/>
    </source>
</evidence>
<protein>
    <recommendedName>
        <fullName evidence="4 16">adenylate cyclase</fullName>
        <ecNumber evidence="4 16">4.6.1.1</ecNumber>
    </recommendedName>
</protein>
<comment type="subcellular location">
    <subcellularLocation>
        <location evidence="3">Membrane</location>
        <topology evidence="3">Multi-pass membrane protein</topology>
    </subcellularLocation>
</comment>
<keyword evidence="7" id="KW-0677">Repeat</keyword>
<gene>
    <name evidence="23" type="ORF">BV898_07397</name>
</gene>
<dbReference type="GO" id="GO:0005524">
    <property type="term" value="F:ATP binding"/>
    <property type="evidence" value="ECO:0007669"/>
    <property type="project" value="UniProtKB-UniRule"/>
</dbReference>
<feature type="binding site" evidence="17">
    <location>
        <begin position="935"/>
        <end position="937"/>
    </location>
    <ligand>
        <name>ATP</name>
        <dbReference type="ChEBI" id="CHEBI:30616"/>
    </ligand>
</feature>
<feature type="transmembrane region" description="Helical" evidence="21">
    <location>
        <begin position="502"/>
        <end position="523"/>
    </location>
</feature>
<dbReference type="Gene3D" id="3.30.70.1230">
    <property type="entry name" value="Nucleotide cyclase"/>
    <property type="match status" value="2"/>
</dbReference>
<dbReference type="InterPro" id="IPR029787">
    <property type="entry name" value="Nucleotide_cyclase"/>
</dbReference>
<dbReference type="CDD" id="cd07302">
    <property type="entry name" value="CHD"/>
    <property type="match status" value="2"/>
</dbReference>
<organism evidence="23 24">
    <name type="scientific">Hypsibius exemplaris</name>
    <name type="common">Freshwater tardigrade</name>
    <dbReference type="NCBI Taxonomy" id="2072580"/>
    <lineage>
        <taxon>Eukaryota</taxon>
        <taxon>Metazoa</taxon>
        <taxon>Ecdysozoa</taxon>
        <taxon>Tardigrada</taxon>
        <taxon>Eutardigrada</taxon>
        <taxon>Parachela</taxon>
        <taxon>Hypsibioidea</taxon>
        <taxon>Hypsibiidae</taxon>
        <taxon>Hypsibius</taxon>
    </lineage>
</organism>
<comment type="cofactor">
    <cofactor evidence="18">
        <name>Mg(2+)</name>
        <dbReference type="ChEBI" id="CHEBI:18420"/>
    </cofactor>
    <cofactor evidence="18">
        <name>Mn(2+)</name>
        <dbReference type="ChEBI" id="CHEBI:29035"/>
    </cofactor>
    <text evidence="18">Binds 2 magnesium ions per subunit. Is also active with manganese (in vitro).</text>
</comment>
<feature type="transmembrane region" description="Helical" evidence="21">
    <location>
        <begin position="655"/>
        <end position="674"/>
    </location>
</feature>
<dbReference type="InterPro" id="IPR030672">
    <property type="entry name" value="Adcy"/>
</dbReference>
<comment type="function">
    <text evidence="16">Catalyzes the formation of the signaling molecule cAMP in response to G-protein signaling.</text>
</comment>
<reference evidence="24" key="1">
    <citation type="submission" date="2017-01" db="EMBL/GenBank/DDBJ databases">
        <title>Comparative genomics of anhydrobiosis in the tardigrade Hypsibius dujardini.</title>
        <authorList>
            <person name="Yoshida Y."/>
            <person name="Koutsovoulos G."/>
            <person name="Laetsch D."/>
            <person name="Stevens L."/>
            <person name="Kumar S."/>
            <person name="Horikawa D."/>
            <person name="Ishino K."/>
            <person name="Komine S."/>
            <person name="Tomita M."/>
            <person name="Blaxter M."/>
            <person name="Arakawa K."/>
        </authorList>
    </citation>
    <scope>NUCLEOTIDE SEQUENCE [LARGE SCALE GENOMIC DNA]</scope>
    <source>
        <strain evidence="24">Z151</strain>
    </source>
</reference>
<feature type="binding site" evidence="17">
    <location>
        <begin position="216"/>
        <end position="221"/>
    </location>
    <ligand>
        <name>ATP</name>
        <dbReference type="ChEBI" id="CHEBI:30616"/>
    </ligand>
</feature>
<dbReference type="FunFam" id="3.30.70.1230:FF:000001">
    <property type="entry name" value="Adenylate cyclase"/>
    <property type="match status" value="1"/>
</dbReference>
<keyword evidence="24" id="KW-1185">Reference proteome</keyword>
<evidence type="ECO:0000256" key="7">
    <source>
        <dbReference type="ARBA" id="ARBA00022737"/>
    </source>
</evidence>
<feature type="transmembrane region" description="Helical" evidence="21">
    <location>
        <begin position="120"/>
        <end position="138"/>
    </location>
</feature>
<evidence type="ECO:0000256" key="16">
    <source>
        <dbReference type="PIRNR" id="PIRNR039050"/>
    </source>
</evidence>
<comment type="caution">
    <text evidence="23">The sequence shown here is derived from an EMBL/GenBank/DDBJ whole genome shotgun (WGS) entry which is preliminary data.</text>
</comment>
<feature type="transmembrane region" description="Helical" evidence="21">
    <location>
        <begin position="32"/>
        <end position="52"/>
    </location>
</feature>
<keyword evidence="9 16" id="KW-0067">ATP-binding</keyword>
<dbReference type="Pfam" id="PF00211">
    <property type="entry name" value="Guanylate_cyc"/>
    <property type="match status" value="2"/>
</dbReference>
<evidence type="ECO:0000256" key="21">
    <source>
        <dbReference type="SAM" id="Phobius"/>
    </source>
</evidence>
<feature type="compositionally biased region" description="Gly residues" evidence="20">
    <location>
        <begin position="421"/>
        <end position="431"/>
    </location>
</feature>
<feature type="transmembrane region" description="Helical" evidence="21">
    <location>
        <begin position="58"/>
        <end position="78"/>
    </location>
</feature>
<comment type="cofactor">
    <cofactor evidence="2">
        <name>Mn(2+)</name>
        <dbReference type="ChEBI" id="CHEBI:29035"/>
    </cofactor>
</comment>
<dbReference type="FunFam" id="3.30.70.1230:FF:000002">
    <property type="entry name" value="Adenylate cyclase"/>
    <property type="match status" value="1"/>
</dbReference>
<dbReference type="GO" id="GO:0046872">
    <property type="term" value="F:metal ion binding"/>
    <property type="evidence" value="ECO:0007669"/>
    <property type="project" value="UniProtKB-KW"/>
</dbReference>
<dbReference type="EC" id="4.6.1.1" evidence="4 16"/>
<keyword evidence="11 21" id="KW-1133">Transmembrane helix</keyword>
<dbReference type="AlphaFoldDB" id="A0A1W0WTP7"/>
<feature type="compositionally biased region" description="Basic residues" evidence="20">
    <location>
        <begin position="404"/>
        <end position="415"/>
    </location>
</feature>
<dbReference type="PANTHER" id="PTHR45627">
    <property type="entry name" value="ADENYLATE CYCLASE TYPE 1"/>
    <property type="match status" value="1"/>
</dbReference>
<keyword evidence="14" id="KW-0325">Glycoprotein</keyword>
<dbReference type="InterPro" id="IPR009398">
    <property type="entry name" value="Adcy_conserved_dom"/>
</dbReference>
<feature type="binding site" evidence="17">
    <location>
        <begin position="258"/>
        <end position="260"/>
    </location>
    <ligand>
        <name>ATP</name>
        <dbReference type="ChEBI" id="CHEBI:30616"/>
    </ligand>
</feature>
<dbReference type="PIRSF" id="PIRSF039050">
    <property type="entry name" value="Ade_cyc"/>
    <property type="match status" value="1"/>
</dbReference>
<dbReference type="PANTHER" id="PTHR45627:SF16">
    <property type="entry name" value="ADENYLATE CYCLASE"/>
    <property type="match status" value="1"/>
</dbReference>
<evidence type="ECO:0000256" key="12">
    <source>
        <dbReference type="ARBA" id="ARBA00022998"/>
    </source>
</evidence>
<keyword evidence="12 16" id="KW-0115">cAMP biosynthesis</keyword>
<dbReference type="Pfam" id="PF16214">
    <property type="entry name" value="AC_N"/>
    <property type="match status" value="2"/>
</dbReference>
<evidence type="ECO:0000256" key="10">
    <source>
        <dbReference type="ARBA" id="ARBA00022842"/>
    </source>
</evidence>
<feature type="region of interest" description="Disordered" evidence="20">
    <location>
        <begin position="386"/>
        <end position="434"/>
    </location>
</feature>
<feature type="transmembrane region" description="Helical" evidence="21">
    <location>
        <begin position="529"/>
        <end position="551"/>
    </location>
</feature>
<evidence type="ECO:0000256" key="17">
    <source>
        <dbReference type="PIRSR" id="PIRSR039050-50"/>
    </source>
</evidence>
<name>A0A1W0WTP7_HYPEX</name>
<feature type="binding site" evidence="18">
    <location>
        <position position="216"/>
    </location>
    <ligand>
        <name>Mg(2+)</name>
        <dbReference type="ChEBI" id="CHEBI:18420"/>
        <label>2</label>
        <note>catalytic</note>
    </ligand>
</feature>
<keyword evidence="13 16" id="KW-0472">Membrane</keyword>
<dbReference type="InterPro" id="IPR001054">
    <property type="entry name" value="A/G_cyclase"/>
</dbReference>
<comment type="similarity">
    <text evidence="16 19">Belongs to the adenylyl cyclase class-4/guanylyl cyclase family.</text>
</comment>
<dbReference type="InterPro" id="IPR032628">
    <property type="entry name" value="AC_N"/>
</dbReference>
<evidence type="ECO:0000256" key="15">
    <source>
        <dbReference type="ARBA" id="ARBA00023239"/>
    </source>
</evidence>
<dbReference type="SMART" id="SM00044">
    <property type="entry name" value="CYCc"/>
    <property type="match status" value="2"/>
</dbReference>
<keyword evidence="18" id="KW-0464">Manganese</keyword>
<keyword evidence="15 16" id="KW-0456">Lyase</keyword>
<feature type="transmembrane region" description="Helical" evidence="21">
    <location>
        <begin position="681"/>
        <end position="703"/>
    </location>
</feature>
<evidence type="ECO:0000256" key="18">
    <source>
        <dbReference type="PIRSR" id="PIRSR039050-51"/>
    </source>
</evidence>
<dbReference type="PROSITE" id="PS00452">
    <property type="entry name" value="GUANYLATE_CYCLASE_1"/>
    <property type="match status" value="2"/>
</dbReference>
<keyword evidence="6 16" id="KW-0479">Metal-binding</keyword>
<proteinExistence type="inferred from homology"/>
<feature type="binding site" evidence="18">
    <location>
        <position position="260"/>
    </location>
    <ligand>
        <name>Mg(2+)</name>
        <dbReference type="ChEBI" id="CHEBI:18420"/>
        <label>2</label>
        <note>catalytic</note>
    </ligand>
</feature>
<evidence type="ECO:0000256" key="9">
    <source>
        <dbReference type="ARBA" id="ARBA00022840"/>
    </source>
</evidence>
<dbReference type="EMBL" id="MTYJ01000048">
    <property type="protein sequence ID" value="OQV18571.1"/>
    <property type="molecule type" value="Genomic_DNA"/>
</dbReference>
<feature type="binding site" evidence="17">
    <location>
        <position position="861"/>
    </location>
    <ligand>
        <name>ATP</name>
        <dbReference type="ChEBI" id="CHEBI:30616"/>
    </ligand>
</feature>
<feature type="binding site" evidence="17">
    <location>
        <position position="305"/>
    </location>
    <ligand>
        <name>ATP</name>
        <dbReference type="ChEBI" id="CHEBI:30616"/>
    </ligand>
</feature>
<feature type="transmembrane region" description="Helical" evidence="21">
    <location>
        <begin position="572"/>
        <end position="594"/>
    </location>
</feature>
<dbReference type="PROSITE" id="PS50125">
    <property type="entry name" value="GUANYLATE_CYCLASE_2"/>
    <property type="match status" value="2"/>
</dbReference>
<feature type="domain" description="Guanylate cyclase" evidence="22">
    <location>
        <begin position="211"/>
        <end position="339"/>
    </location>
</feature>
<feature type="binding site" evidence="17">
    <location>
        <begin position="942"/>
        <end position="946"/>
    </location>
    <ligand>
        <name>ATP</name>
        <dbReference type="ChEBI" id="CHEBI:30616"/>
    </ligand>
</feature>
<evidence type="ECO:0000256" key="2">
    <source>
        <dbReference type="ARBA" id="ARBA00001936"/>
    </source>
</evidence>
<dbReference type="GO" id="GO:0005886">
    <property type="term" value="C:plasma membrane"/>
    <property type="evidence" value="ECO:0007669"/>
    <property type="project" value="InterPro"/>
</dbReference>
<evidence type="ECO:0000256" key="5">
    <source>
        <dbReference type="ARBA" id="ARBA00022692"/>
    </source>
</evidence>
<evidence type="ECO:0000259" key="22">
    <source>
        <dbReference type="PROSITE" id="PS50125"/>
    </source>
</evidence>
<evidence type="ECO:0000256" key="11">
    <source>
        <dbReference type="ARBA" id="ARBA00022989"/>
    </source>
</evidence>